<dbReference type="Proteomes" id="UP000765509">
    <property type="component" value="Unassembled WGS sequence"/>
</dbReference>
<name>A0A9Q3DH28_9BASI</name>
<organism evidence="1 2">
    <name type="scientific">Austropuccinia psidii MF-1</name>
    <dbReference type="NCBI Taxonomy" id="1389203"/>
    <lineage>
        <taxon>Eukaryota</taxon>
        <taxon>Fungi</taxon>
        <taxon>Dikarya</taxon>
        <taxon>Basidiomycota</taxon>
        <taxon>Pucciniomycotina</taxon>
        <taxon>Pucciniomycetes</taxon>
        <taxon>Pucciniales</taxon>
        <taxon>Sphaerophragmiaceae</taxon>
        <taxon>Austropuccinia</taxon>
    </lineage>
</organism>
<reference evidence="1" key="1">
    <citation type="submission" date="2021-03" db="EMBL/GenBank/DDBJ databases">
        <title>Draft genome sequence of rust myrtle Austropuccinia psidii MF-1, a brazilian biotype.</title>
        <authorList>
            <person name="Quecine M.C."/>
            <person name="Pachon D.M.R."/>
            <person name="Bonatelli M.L."/>
            <person name="Correr F.H."/>
            <person name="Franceschini L.M."/>
            <person name="Leite T.F."/>
            <person name="Margarido G.R.A."/>
            <person name="Almeida C.A."/>
            <person name="Ferrarezi J.A."/>
            <person name="Labate C.A."/>
        </authorList>
    </citation>
    <scope>NUCLEOTIDE SEQUENCE</scope>
    <source>
        <strain evidence="1">MF-1</strain>
    </source>
</reference>
<evidence type="ECO:0000313" key="1">
    <source>
        <dbReference type="EMBL" id="MBW0503956.1"/>
    </source>
</evidence>
<proteinExistence type="predicted"/>
<keyword evidence="2" id="KW-1185">Reference proteome</keyword>
<sequence>MIDSSKGEDLILGYDFLYNFDPIIDWENGFITYDSSGIISSTSNDFATSVNSFGLSLLPSRDEVFKEIKDLEEDITISSLHLFQGDMDLTPLSFHASLEEKWEEEEETEEIETLMKVLPPSYHQYLDVFSKVKVEKLSPHCTCYHHLKLEGLPPPVGVIYSLSNLESETLWEYISGNV</sequence>
<dbReference type="AlphaFoldDB" id="A0A9Q3DH28"/>
<comment type="caution">
    <text evidence="1">The sequence shown here is derived from an EMBL/GenBank/DDBJ whole genome shotgun (WGS) entry which is preliminary data.</text>
</comment>
<gene>
    <name evidence="1" type="ORF">O181_043671</name>
</gene>
<protein>
    <submittedName>
        <fullName evidence="1">Uncharacterized protein</fullName>
    </submittedName>
</protein>
<dbReference type="EMBL" id="AVOT02017660">
    <property type="protein sequence ID" value="MBW0503956.1"/>
    <property type="molecule type" value="Genomic_DNA"/>
</dbReference>
<evidence type="ECO:0000313" key="2">
    <source>
        <dbReference type="Proteomes" id="UP000765509"/>
    </source>
</evidence>
<accession>A0A9Q3DH28</accession>